<evidence type="ECO:0000256" key="7">
    <source>
        <dbReference type="ARBA" id="ARBA00046672"/>
    </source>
</evidence>
<feature type="modified residue" description="N6-(pyridoxal phosphate)lysine" evidence="9">
    <location>
        <position position="72"/>
    </location>
</feature>
<name>A0A328D8A7_9ASTE</name>
<dbReference type="EMBL" id="NQVE01000183">
    <property type="protein sequence ID" value="RAL41716.1"/>
    <property type="molecule type" value="Genomic_DNA"/>
</dbReference>
<evidence type="ECO:0000259" key="11">
    <source>
        <dbReference type="Pfam" id="PF00278"/>
    </source>
</evidence>
<feature type="domain" description="Orn/DAP/Arg decarboxylase 2 C-terminal" evidence="11">
    <location>
        <begin position="44"/>
        <end position="382"/>
    </location>
</feature>
<dbReference type="InterPro" id="IPR000183">
    <property type="entry name" value="Orn/DAP/Arg_de-COase"/>
</dbReference>
<evidence type="ECO:0000256" key="6">
    <source>
        <dbReference type="ARBA" id="ARBA00034138"/>
    </source>
</evidence>
<dbReference type="SUPFAM" id="SSF50621">
    <property type="entry name" value="Alanine racemase C-terminal domain-like"/>
    <property type="match status" value="1"/>
</dbReference>
<evidence type="ECO:0000256" key="4">
    <source>
        <dbReference type="ARBA" id="ARBA00023239"/>
    </source>
</evidence>
<dbReference type="InterPro" id="IPR002433">
    <property type="entry name" value="Orn_de-COase"/>
</dbReference>
<organism evidence="13 14">
    <name type="scientific">Cuscuta australis</name>
    <dbReference type="NCBI Taxonomy" id="267555"/>
    <lineage>
        <taxon>Eukaryota</taxon>
        <taxon>Viridiplantae</taxon>
        <taxon>Streptophyta</taxon>
        <taxon>Embryophyta</taxon>
        <taxon>Tracheophyta</taxon>
        <taxon>Spermatophyta</taxon>
        <taxon>Magnoliopsida</taxon>
        <taxon>eudicotyledons</taxon>
        <taxon>Gunneridae</taxon>
        <taxon>Pentapetalae</taxon>
        <taxon>asterids</taxon>
        <taxon>lamiids</taxon>
        <taxon>Solanales</taxon>
        <taxon>Convolvulaceae</taxon>
        <taxon>Cuscuteae</taxon>
        <taxon>Cuscuta</taxon>
        <taxon>Cuscuta subgen. Grammica</taxon>
        <taxon>Cuscuta sect. Cleistogrammica</taxon>
    </lineage>
</organism>
<comment type="cofactor">
    <cofactor evidence="1 9">
        <name>pyridoxal 5'-phosphate</name>
        <dbReference type="ChEBI" id="CHEBI:597326"/>
    </cofactor>
</comment>
<feature type="domain" description="Orn/DAP/Arg decarboxylase 2 N-terminal" evidence="12">
    <location>
        <begin position="49"/>
        <end position="283"/>
    </location>
</feature>
<dbReference type="InterPro" id="IPR022653">
    <property type="entry name" value="De-COase2_pyr-phos_BS"/>
</dbReference>
<gene>
    <name evidence="13" type="ORF">DM860_008898</name>
</gene>
<dbReference type="PRINTS" id="PR01179">
    <property type="entry name" value="ODADCRBXLASE"/>
</dbReference>
<keyword evidence="3 9" id="KW-0663">Pyridoxal phosphate</keyword>
<dbReference type="Pfam" id="PF00278">
    <property type="entry name" value="Orn_DAP_Arg_deC"/>
    <property type="match status" value="1"/>
</dbReference>
<dbReference type="InterPro" id="IPR029066">
    <property type="entry name" value="PLP-binding_barrel"/>
</dbReference>
<comment type="pathway">
    <text evidence="5">Amine and polyamine biosynthesis; putrescine biosynthesis via L-ornithine pathway; putrescine from L-ornithine: step 1/1.</text>
</comment>
<evidence type="ECO:0000313" key="14">
    <source>
        <dbReference type="Proteomes" id="UP000249390"/>
    </source>
</evidence>
<evidence type="ECO:0000256" key="2">
    <source>
        <dbReference type="ARBA" id="ARBA00008872"/>
    </source>
</evidence>
<evidence type="ECO:0000256" key="9">
    <source>
        <dbReference type="PIRSR" id="PIRSR600183-50"/>
    </source>
</evidence>
<dbReference type="InterPro" id="IPR009006">
    <property type="entry name" value="Ala_racemase/Decarboxylase_C"/>
</dbReference>
<sequence>MVGATHQNDGDQHVYKLQKDGMMNLIKSIEAATTTHENGQYPFYVLDLGAVERAMNIWELCLPQVRPFYAVKCNNEPTFLGALAKLGANFDCASRGEIEAVLRLGVRPERIVYANPCKVAAHIQYAAAAGVNLTTFDSMMELEKVKKWHPKCKLLLRIKAPNDCKGSLRPLGKKFGALADEVEPLLQYAALFGLQVVGVSFHVGSIAEEPVIYRHAIAAARAVFDVAAELGMEPMQVLNIGGGFRAATQVFEEICDTVKSAITDYFPKEMAVTIIAEPGRYFAEKAFTLATNVIGIRARGERREYWINDGIYGSFSPTMHNSSLVSIKAAFCTPPVNEPPAIRSSVVYGPSCDSLDEVTAASGEIMLPELQLHDLLVFTNMGAYSKSVGTNFNGFDTFSIPTYIAYS</sequence>
<dbReference type="AlphaFoldDB" id="A0A328D8A7"/>
<comment type="subunit">
    <text evidence="7">Homodimer. Only the dimer is catalytically active, as the active sites are constructed of residues from both monomers.</text>
</comment>
<comment type="catalytic activity">
    <reaction evidence="8">
        <text>L-ornithine + H(+) = putrescine + CO2</text>
        <dbReference type="Rhea" id="RHEA:22964"/>
        <dbReference type="ChEBI" id="CHEBI:15378"/>
        <dbReference type="ChEBI" id="CHEBI:16526"/>
        <dbReference type="ChEBI" id="CHEBI:46911"/>
        <dbReference type="ChEBI" id="CHEBI:326268"/>
        <dbReference type="EC" id="4.1.1.17"/>
    </reaction>
</comment>
<dbReference type="InterPro" id="IPR022644">
    <property type="entry name" value="De-COase2_N"/>
</dbReference>
<feature type="active site" description="Proton donor" evidence="9">
    <location>
        <position position="352"/>
    </location>
</feature>
<proteinExistence type="inferred from homology"/>
<comment type="similarity">
    <text evidence="2 10">Belongs to the Orn/Lys/Arg decarboxylase class-II family.</text>
</comment>
<dbReference type="EC" id="4.1.1.17" evidence="6"/>
<dbReference type="GO" id="GO:0005737">
    <property type="term" value="C:cytoplasm"/>
    <property type="evidence" value="ECO:0007669"/>
    <property type="project" value="TreeGrafter"/>
</dbReference>
<evidence type="ECO:0000313" key="13">
    <source>
        <dbReference type="EMBL" id="RAL41716.1"/>
    </source>
</evidence>
<dbReference type="GO" id="GO:0033387">
    <property type="term" value="P:putrescine biosynthetic process from arginine, via ornithine"/>
    <property type="evidence" value="ECO:0007669"/>
    <property type="project" value="UniProtKB-UniPathway"/>
</dbReference>
<evidence type="ECO:0000259" key="12">
    <source>
        <dbReference type="Pfam" id="PF02784"/>
    </source>
</evidence>
<dbReference type="GO" id="GO:0004586">
    <property type="term" value="F:ornithine decarboxylase activity"/>
    <property type="evidence" value="ECO:0007669"/>
    <property type="project" value="UniProtKB-EC"/>
</dbReference>
<evidence type="ECO:0000256" key="5">
    <source>
        <dbReference type="ARBA" id="ARBA00034115"/>
    </source>
</evidence>
<dbReference type="Proteomes" id="UP000249390">
    <property type="component" value="Unassembled WGS sequence"/>
</dbReference>
<dbReference type="SUPFAM" id="SSF51419">
    <property type="entry name" value="PLP-binding barrel"/>
    <property type="match status" value="1"/>
</dbReference>
<comment type="caution">
    <text evidence="13">The sequence shown here is derived from an EMBL/GenBank/DDBJ whole genome shotgun (WGS) entry which is preliminary data.</text>
</comment>
<dbReference type="Pfam" id="PF02784">
    <property type="entry name" value="Orn_Arg_deC_N"/>
    <property type="match status" value="1"/>
</dbReference>
<evidence type="ECO:0000256" key="1">
    <source>
        <dbReference type="ARBA" id="ARBA00001933"/>
    </source>
</evidence>
<accession>A0A328D8A7</accession>
<dbReference type="PANTHER" id="PTHR11482:SF63">
    <property type="entry name" value="ORNITHINE DECARBOXYLASE"/>
    <property type="match status" value="1"/>
</dbReference>
<dbReference type="Gene3D" id="3.20.20.10">
    <property type="entry name" value="Alanine racemase"/>
    <property type="match status" value="1"/>
</dbReference>
<dbReference type="UniPathway" id="UPA00535">
    <property type="reaction ID" value="UER00288"/>
</dbReference>
<dbReference type="FunFam" id="3.20.20.10:FF:000005">
    <property type="entry name" value="Ornithine decarboxylase"/>
    <property type="match status" value="1"/>
</dbReference>
<dbReference type="PRINTS" id="PR01182">
    <property type="entry name" value="ORNDCRBXLASE"/>
</dbReference>
<evidence type="ECO:0000256" key="10">
    <source>
        <dbReference type="RuleBase" id="RU003737"/>
    </source>
</evidence>
<protein>
    <recommendedName>
        <fullName evidence="6">ornithine decarboxylase</fullName>
        <ecNumber evidence="6">4.1.1.17</ecNumber>
    </recommendedName>
</protein>
<keyword evidence="4" id="KW-0456">Lyase</keyword>
<dbReference type="InterPro" id="IPR022643">
    <property type="entry name" value="De-COase2_C"/>
</dbReference>
<evidence type="ECO:0000256" key="3">
    <source>
        <dbReference type="ARBA" id="ARBA00022898"/>
    </source>
</evidence>
<keyword evidence="14" id="KW-1185">Reference proteome</keyword>
<dbReference type="PANTHER" id="PTHR11482">
    <property type="entry name" value="ARGININE/DIAMINOPIMELATE/ORNITHINE DECARBOXYLASE"/>
    <property type="match status" value="1"/>
</dbReference>
<reference evidence="13 14" key="1">
    <citation type="submission" date="2018-06" db="EMBL/GenBank/DDBJ databases">
        <title>The Genome of Cuscuta australis (Dodder) Provides Insight into the Evolution of Plant Parasitism.</title>
        <authorList>
            <person name="Liu H."/>
        </authorList>
    </citation>
    <scope>NUCLEOTIDE SEQUENCE [LARGE SCALE GENOMIC DNA]</scope>
    <source>
        <strain evidence="14">cv. Yunnan</strain>
        <tissue evidence="13">Vines</tissue>
    </source>
</reference>
<dbReference type="Gene3D" id="2.40.37.10">
    <property type="entry name" value="Lyase, Ornithine Decarboxylase, Chain A, domain 1"/>
    <property type="match status" value="1"/>
</dbReference>
<dbReference type="CDD" id="cd00622">
    <property type="entry name" value="PLPDE_III_ODC"/>
    <property type="match status" value="1"/>
</dbReference>
<dbReference type="PROSITE" id="PS00878">
    <property type="entry name" value="ODR_DC_2_1"/>
    <property type="match status" value="1"/>
</dbReference>
<evidence type="ECO:0000256" key="8">
    <source>
        <dbReference type="ARBA" id="ARBA00049127"/>
    </source>
</evidence>